<dbReference type="Pfam" id="PF13797">
    <property type="entry name" value="Post_transc_reg"/>
    <property type="match status" value="1"/>
</dbReference>
<dbReference type="EMBL" id="JAKIJS010000001">
    <property type="protein sequence ID" value="MCF6138066.1"/>
    <property type="molecule type" value="Genomic_DNA"/>
</dbReference>
<evidence type="ECO:0000313" key="1">
    <source>
        <dbReference type="EMBL" id="MCF6138066.1"/>
    </source>
</evidence>
<dbReference type="Proteomes" id="UP001649381">
    <property type="component" value="Unassembled WGS sequence"/>
</dbReference>
<protein>
    <submittedName>
        <fullName evidence="1">Post-transcriptional regulator</fullName>
    </submittedName>
</protein>
<comment type="caution">
    <text evidence="1">The sequence shown here is derived from an EMBL/GenBank/DDBJ whole genome shotgun (WGS) entry which is preliminary data.</text>
</comment>
<reference evidence="1 2" key="1">
    <citation type="submission" date="2022-01" db="EMBL/GenBank/DDBJ databases">
        <title>Alkalihalobacillus sp. EGI L200015, a novel bacterium isolated from a salt lake sediment.</title>
        <authorList>
            <person name="Gao L."/>
            <person name="Fang B.-Z."/>
            <person name="Li W.-J."/>
        </authorList>
    </citation>
    <scope>NUCLEOTIDE SEQUENCE [LARGE SCALE GENOMIC DNA]</scope>
    <source>
        <strain evidence="1 2">KCTC 12718</strain>
    </source>
</reference>
<keyword evidence="2" id="KW-1185">Reference proteome</keyword>
<name>A0ABS9H2C0_9BACL</name>
<gene>
    <name evidence="1" type="ORF">L2716_10055</name>
</gene>
<accession>A0ABS9H2C0</accession>
<dbReference type="InterPro" id="IPR025716">
    <property type="entry name" value="Post-transcriptional_regulator"/>
</dbReference>
<sequence>MHEEMKLAEWRPQVGPALKSKMEELHFMGYESVTEDEIWKCILSRAKKQKEEEWRIHQVINTIMRLSTNDFMNWLTIQAVTDDQWYSFDTLEGN</sequence>
<organism evidence="1 2">
    <name type="scientific">Pseudalkalibacillus berkeleyi</name>
    <dbReference type="NCBI Taxonomy" id="1069813"/>
    <lineage>
        <taxon>Bacteria</taxon>
        <taxon>Bacillati</taxon>
        <taxon>Bacillota</taxon>
        <taxon>Bacilli</taxon>
        <taxon>Bacillales</taxon>
        <taxon>Fictibacillaceae</taxon>
        <taxon>Pseudalkalibacillus</taxon>
    </lineage>
</organism>
<evidence type="ECO:0000313" key="2">
    <source>
        <dbReference type="Proteomes" id="UP001649381"/>
    </source>
</evidence>
<dbReference type="RefSeq" id="WP_236334186.1">
    <property type="nucleotide sequence ID" value="NZ_JAKIJS010000001.1"/>
</dbReference>
<proteinExistence type="predicted"/>